<dbReference type="CDD" id="cd11065">
    <property type="entry name" value="CYP64-like"/>
    <property type="match status" value="1"/>
</dbReference>
<evidence type="ECO:0000313" key="15">
    <source>
        <dbReference type="EMBL" id="KAK7462862.1"/>
    </source>
</evidence>
<dbReference type="Pfam" id="PF00067">
    <property type="entry name" value="p450"/>
    <property type="match status" value="1"/>
</dbReference>
<protein>
    <recommendedName>
        <fullName evidence="17">Cytochrome P450</fullName>
    </recommendedName>
</protein>
<keyword evidence="7" id="KW-0479">Metal-binding</keyword>
<feature type="transmembrane region" description="Helical" evidence="14">
    <location>
        <begin position="122"/>
        <end position="139"/>
    </location>
</feature>
<keyword evidence="9" id="KW-0560">Oxidoreductase</keyword>
<keyword evidence="12 14" id="KW-0472">Membrane</keyword>
<comment type="cofactor">
    <cofactor evidence="1">
        <name>heme</name>
        <dbReference type="ChEBI" id="CHEBI:30413"/>
    </cofactor>
</comment>
<evidence type="ECO:0000256" key="2">
    <source>
        <dbReference type="ARBA" id="ARBA00004167"/>
    </source>
</evidence>
<organism evidence="15 16">
    <name type="scientific">Marasmiellus scandens</name>
    <dbReference type="NCBI Taxonomy" id="2682957"/>
    <lineage>
        <taxon>Eukaryota</taxon>
        <taxon>Fungi</taxon>
        <taxon>Dikarya</taxon>
        <taxon>Basidiomycota</taxon>
        <taxon>Agaricomycotina</taxon>
        <taxon>Agaricomycetes</taxon>
        <taxon>Agaricomycetidae</taxon>
        <taxon>Agaricales</taxon>
        <taxon>Marasmiineae</taxon>
        <taxon>Omphalotaceae</taxon>
        <taxon>Marasmiellus</taxon>
    </lineage>
</organism>
<keyword evidence="13" id="KW-0325">Glycoprotein</keyword>
<proteinExistence type="inferred from homology"/>
<dbReference type="Proteomes" id="UP001498398">
    <property type="component" value="Unassembled WGS sequence"/>
</dbReference>
<evidence type="ECO:0000256" key="1">
    <source>
        <dbReference type="ARBA" id="ARBA00001971"/>
    </source>
</evidence>
<dbReference type="PANTHER" id="PTHR46300">
    <property type="entry name" value="P450, PUTATIVE (EUROFUNG)-RELATED-RELATED"/>
    <property type="match status" value="1"/>
</dbReference>
<comment type="pathway">
    <text evidence="3">Secondary metabolite biosynthesis.</text>
</comment>
<keyword evidence="8 14" id="KW-1133">Transmembrane helix</keyword>
<keyword evidence="16" id="KW-1185">Reference proteome</keyword>
<dbReference type="InterPro" id="IPR050364">
    <property type="entry name" value="Cytochrome_P450_fung"/>
</dbReference>
<dbReference type="SUPFAM" id="SSF48264">
    <property type="entry name" value="Cytochrome P450"/>
    <property type="match status" value="1"/>
</dbReference>
<evidence type="ECO:0000256" key="8">
    <source>
        <dbReference type="ARBA" id="ARBA00022989"/>
    </source>
</evidence>
<evidence type="ECO:0000256" key="6">
    <source>
        <dbReference type="ARBA" id="ARBA00022692"/>
    </source>
</evidence>
<reference evidence="15 16" key="1">
    <citation type="submission" date="2024-01" db="EMBL/GenBank/DDBJ databases">
        <title>A draft genome for the cacao thread blight pathogen Marasmiellus scandens.</title>
        <authorList>
            <person name="Baruah I.K."/>
            <person name="Leung J."/>
            <person name="Bukari Y."/>
            <person name="Amoako-Attah I."/>
            <person name="Meinhardt L.W."/>
            <person name="Bailey B.A."/>
            <person name="Cohen S.P."/>
        </authorList>
    </citation>
    <scope>NUCLEOTIDE SEQUENCE [LARGE SCALE GENOMIC DNA]</scope>
    <source>
        <strain evidence="15 16">GH-19</strain>
    </source>
</reference>
<dbReference type="InterPro" id="IPR036396">
    <property type="entry name" value="Cyt_P450_sf"/>
</dbReference>
<evidence type="ECO:0000256" key="3">
    <source>
        <dbReference type="ARBA" id="ARBA00005179"/>
    </source>
</evidence>
<evidence type="ECO:0000256" key="4">
    <source>
        <dbReference type="ARBA" id="ARBA00010617"/>
    </source>
</evidence>
<dbReference type="Gene3D" id="1.10.630.10">
    <property type="entry name" value="Cytochrome P450"/>
    <property type="match status" value="1"/>
</dbReference>
<evidence type="ECO:0000256" key="10">
    <source>
        <dbReference type="ARBA" id="ARBA00023004"/>
    </source>
</evidence>
<evidence type="ECO:0000256" key="5">
    <source>
        <dbReference type="ARBA" id="ARBA00022617"/>
    </source>
</evidence>
<evidence type="ECO:0000256" key="12">
    <source>
        <dbReference type="ARBA" id="ARBA00023136"/>
    </source>
</evidence>
<name>A0ABR1JKH2_9AGAR</name>
<dbReference type="PRINTS" id="PR00463">
    <property type="entry name" value="EP450I"/>
</dbReference>
<gene>
    <name evidence="15" type="ORF">VKT23_007438</name>
</gene>
<dbReference type="EMBL" id="JBANRG010000010">
    <property type="protein sequence ID" value="KAK7462862.1"/>
    <property type="molecule type" value="Genomic_DNA"/>
</dbReference>
<keyword evidence="5" id="KW-0349">Heme</keyword>
<dbReference type="InterPro" id="IPR002401">
    <property type="entry name" value="Cyt_P450_E_grp-I"/>
</dbReference>
<evidence type="ECO:0000313" key="16">
    <source>
        <dbReference type="Proteomes" id="UP001498398"/>
    </source>
</evidence>
<accession>A0ABR1JKH2</accession>
<keyword evidence="10" id="KW-0408">Iron</keyword>
<dbReference type="InterPro" id="IPR001128">
    <property type="entry name" value="Cyt_P450"/>
</dbReference>
<evidence type="ECO:0000256" key="11">
    <source>
        <dbReference type="ARBA" id="ARBA00023033"/>
    </source>
</evidence>
<evidence type="ECO:0000256" key="14">
    <source>
        <dbReference type="SAM" id="Phobius"/>
    </source>
</evidence>
<comment type="caution">
    <text evidence="15">The sequence shown here is derived from an EMBL/GenBank/DDBJ whole genome shotgun (WGS) entry which is preliminary data.</text>
</comment>
<dbReference type="PRINTS" id="PR00385">
    <property type="entry name" value="P450"/>
</dbReference>
<comment type="subcellular location">
    <subcellularLocation>
        <location evidence="2">Membrane</location>
        <topology evidence="2">Single-pass membrane protein</topology>
    </subcellularLocation>
</comment>
<dbReference type="PANTHER" id="PTHR46300:SF2">
    <property type="entry name" value="CYTOCHROME P450 MONOOXYGENASE ALNH-RELATED"/>
    <property type="match status" value="1"/>
</dbReference>
<comment type="similarity">
    <text evidence="4">Belongs to the cytochrome P450 family.</text>
</comment>
<sequence>MSMSVNTTFPGSTVGVEFSLFSHLNAKTIGLGLILFILVAFKFSQSRPKGKLPPGPPGLPILGNLHQLAKRPWLSFTDWRKRYGPLVYVNFAGQGVLLIGSHKVAGDLLDRRATLYSDRPRWIVASELLTGGLVIAFAQHNELWKRMRRGAHEALNNTIAKNYYPIQENEAFFLVENLLNTPANFDMHLRRAASSTVMRITYGLPPLKDSNDPIILRVNDFVDRALSAALPGKFLVEYFTWMEHLPRWMAPWRRWAEEWFARDSQFVEGLYKDTIKRIHEGDKTDETSCVVANLMSDHSKQAMSEKEAAWLSAVMYAAGGDTTSAQMAWFMMAMILHPEVQAWAQAEIDRVVGRDRMPNFADIARLPCVKAIVKENMRWRGVAPMSNPHCIYQDDWYDGYFIPKGTLVIANVWHMNHDPDVYGPDAEEYRPTRHLDSEGNLLPATPETKDESHLTYGFGRRICVGRHVSNNSMYIQVASILWAFRISAGKDENGMIVLPNPEDCRDEGLVVRPAPFPVTIVPRCPEVVSVIAQAKDFWQQRAFA</sequence>
<evidence type="ECO:0000256" key="7">
    <source>
        <dbReference type="ARBA" id="ARBA00022723"/>
    </source>
</evidence>
<evidence type="ECO:0000256" key="13">
    <source>
        <dbReference type="ARBA" id="ARBA00023180"/>
    </source>
</evidence>
<evidence type="ECO:0008006" key="17">
    <source>
        <dbReference type="Google" id="ProtNLM"/>
    </source>
</evidence>
<keyword evidence="11" id="KW-0503">Monooxygenase</keyword>
<feature type="transmembrane region" description="Helical" evidence="14">
    <location>
        <begin position="20"/>
        <end position="41"/>
    </location>
</feature>
<evidence type="ECO:0000256" key="9">
    <source>
        <dbReference type="ARBA" id="ARBA00023002"/>
    </source>
</evidence>
<keyword evidence="6 14" id="KW-0812">Transmembrane</keyword>